<proteinExistence type="predicted"/>
<organism evidence="1">
    <name type="scientific">Arion vulgaris</name>
    <dbReference type="NCBI Taxonomy" id="1028688"/>
    <lineage>
        <taxon>Eukaryota</taxon>
        <taxon>Metazoa</taxon>
        <taxon>Spiralia</taxon>
        <taxon>Lophotrochozoa</taxon>
        <taxon>Mollusca</taxon>
        <taxon>Gastropoda</taxon>
        <taxon>Heterobranchia</taxon>
        <taxon>Euthyneura</taxon>
        <taxon>Panpulmonata</taxon>
        <taxon>Eupulmonata</taxon>
        <taxon>Stylommatophora</taxon>
        <taxon>Helicina</taxon>
        <taxon>Arionoidea</taxon>
        <taxon>Arionidae</taxon>
        <taxon>Arion</taxon>
    </lineage>
</organism>
<evidence type="ECO:0000313" key="1">
    <source>
        <dbReference type="EMBL" id="CEK98195.1"/>
    </source>
</evidence>
<protein>
    <submittedName>
        <fullName evidence="1">Uncharacterized protein</fullName>
    </submittedName>
</protein>
<reference evidence="1" key="1">
    <citation type="submission" date="2014-12" db="EMBL/GenBank/DDBJ databases">
        <title>Insight into the proteome of Arion vulgaris.</title>
        <authorList>
            <person name="Aradska J."/>
            <person name="Bulat T."/>
            <person name="Smidak R."/>
            <person name="Sarate P."/>
            <person name="Gangsoo J."/>
            <person name="Sialana F."/>
            <person name="Bilban M."/>
            <person name="Lubec G."/>
        </authorList>
    </citation>
    <scope>NUCLEOTIDE SEQUENCE</scope>
    <source>
        <tissue evidence="1">Skin</tissue>
    </source>
</reference>
<dbReference type="AlphaFoldDB" id="A0A0B7C170"/>
<feature type="non-terminal residue" evidence="1">
    <location>
        <position position="126"/>
    </location>
</feature>
<dbReference type="EMBL" id="HACG01051324">
    <property type="protein sequence ID" value="CEK98195.1"/>
    <property type="molecule type" value="Transcribed_RNA"/>
</dbReference>
<dbReference type="Gene3D" id="2.60.40.1120">
    <property type="entry name" value="Carboxypeptidase-like, regulatory domain"/>
    <property type="match status" value="1"/>
</dbReference>
<name>A0A0B7C170_9EUPU</name>
<accession>A0A0B7C170</accession>
<sequence length="126" mass="13957">TPGAYTVRVQADGYHESVHENLTVSEGEGIQVNFSLTKRSVGLEQDTQALLGSTVSNIVSVEGRGNSWSSKNDFDIEENMQGEKYMTNQDITELFESLAKENPSLAHHEYLSEPQENISISMLHLA</sequence>
<gene>
    <name evidence="1" type="primary">ORF218063</name>
</gene>
<feature type="non-terminal residue" evidence="1">
    <location>
        <position position="1"/>
    </location>
</feature>